<dbReference type="GO" id="GO:0005694">
    <property type="term" value="C:chromosome"/>
    <property type="evidence" value="ECO:0007669"/>
    <property type="project" value="UniProtKB-SubCell"/>
</dbReference>
<dbReference type="GO" id="GO:0005737">
    <property type="term" value="C:cytoplasm"/>
    <property type="evidence" value="ECO:0007669"/>
    <property type="project" value="TreeGrafter"/>
</dbReference>
<dbReference type="InterPro" id="IPR019734">
    <property type="entry name" value="TPR_rpt"/>
</dbReference>
<dbReference type="InterPro" id="IPR032675">
    <property type="entry name" value="LRR_dom_sf"/>
</dbReference>
<dbReference type="RefSeq" id="WP_313979187.1">
    <property type="nucleotide sequence ID" value="NZ_JASJOS010000005.1"/>
</dbReference>
<dbReference type="PANTHER" id="PTHR48051:SF1">
    <property type="entry name" value="RAS SUPPRESSOR PROTEIN 1"/>
    <property type="match status" value="1"/>
</dbReference>
<protein>
    <submittedName>
        <fullName evidence="11">Leucine-rich repeat domain-containing protein</fullName>
    </submittedName>
</protein>
<evidence type="ECO:0000256" key="4">
    <source>
        <dbReference type="ARBA" id="ARBA00022614"/>
    </source>
</evidence>
<keyword evidence="9" id="KW-0802">TPR repeat</keyword>
<evidence type="ECO:0000256" key="2">
    <source>
        <dbReference type="ARBA" id="ARBA00010999"/>
    </source>
</evidence>
<evidence type="ECO:0000256" key="3">
    <source>
        <dbReference type="ARBA" id="ARBA00022454"/>
    </source>
</evidence>
<keyword evidence="10" id="KW-0732">Signal</keyword>
<keyword evidence="8" id="KW-0234">DNA repair</keyword>
<dbReference type="GO" id="GO:0006281">
    <property type="term" value="P:DNA repair"/>
    <property type="evidence" value="ECO:0007669"/>
    <property type="project" value="UniProtKB-KW"/>
</dbReference>
<dbReference type="PANTHER" id="PTHR48051">
    <property type="match status" value="1"/>
</dbReference>
<dbReference type="SUPFAM" id="SSF48452">
    <property type="entry name" value="TPR-like"/>
    <property type="match status" value="1"/>
</dbReference>
<dbReference type="Gene3D" id="1.25.40.10">
    <property type="entry name" value="Tetratricopeptide repeat domain"/>
    <property type="match status" value="1"/>
</dbReference>
<evidence type="ECO:0000256" key="10">
    <source>
        <dbReference type="SAM" id="SignalP"/>
    </source>
</evidence>
<dbReference type="Pfam" id="PF13855">
    <property type="entry name" value="LRR_8"/>
    <property type="match status" value="1"/>
</dbReference>
<dbReference type="InterPro" id="IPR001611">
    <property type="entry name" value="Leu-rich_rpt"/>
</dbReference>
<sequence>MKYISLFTLAASLFVMTAATTPTAKEYYQAGMENLKKQNFVEAIGRFTEAVSEDPSYADAFYQRARAKEMLAKQKGYTDSQHYGDLLQAMRLGNKEAAKDVQEGYAGECVSGLAHDLRPEEVFCLDASSANLKSTPEKLTQMKNLIQLSVGDNELKDINGILANNQTLLFLDARQNQIETLSADIKKLTYLQELNLRDNQLTQLPAEIKELKNLRTLTLTGNPIEDSEKDKIREMLPKCNVYFGENEAIAKTKSNAKFRPARKATEMQATKKAPKRL</sequence>
<evidence type="ECO:0000256" key="7">
    <source>
        <dbReference type="ARBA" id="ARBA00022853"/>
    </source>
</evidence>
<feature type="repeat" description="TPR" evidence="9">
    <location>
        <begin position="24"/>
        <end position="57"/>
    </location>
</feature>
<evidence type="ECO:0000256" key="9">
    <source>
        <dbReference type="PROSITE-ProRule" id="PRU00339"/>
    </source>
</evidence>
<dbReference type="PROSITE" id="PS50005">
    <property type="entry name" value="TPR"/>
    <property type="match status" value="1"/>
</dbReference>
<feature type="chain" id="PRO_5042046048" evidence="10">
    <location>
        <begin position="25"/>
        <end position="277"/>
    </location>
</feature>
<keyword evidence="3" id="KW-0158">Chromosome</keyword>
<accession>A0AAE3QLA1</accession>
<comment type="similarity">
    <text evidence="2">Belongs to the Tonsoku family.</text>
</comment>
<keyword evidence="4" id="KW-0433">Leucine-rich repeat</keyword>
<dbReference type="AlphaFoldDB" id="A0AAE3QLA1"/>
<evidence type="ECO:0000256" key="8">
    <source>
        <dbReference type="ARBA" id="ARBA00023204"/>
    </source>
</evidence>
<dbReference type="SUPFAM" id="SSF52075">
    <property type="entry name" value="Outer arm dynein light chain 1"/>
    <property type="match status" value="1"/>
</dbReference>
<evidence type="ECO:0000256" key="1">
    <source>
        <dbReference type="ARBA" id="ARBA00004286"/>
    </source>
</evidence>
<dbReference type="InterPro" id="IPR011990">
    <property type="entry name" value="TPR-like_helical_dom_sf"/>
</dbReference>
<evidence type="ECO:0000256" key="5">
    <source>
        <dbReference type="ARBA" id="ARBA00022737"/>
    </source>
</evidence>
<reference evidence="11" key="1">
    <citation type="submission" date="2023-05" db="EMBL/GenBank/DDBJ databases">
        <authorList>
            <person name="Zhang X."/>
        </authorList>
    </citation>
    <scope>NUCLEOTIDE SEQUENCE</scope>
    <source>
        <strain evidence="11">YF14B1</strain>
    </source>
</reference>
<keyword evidence="7" id="KW-0156">Chromatin regulator</keyword>
<keyword evidence="5" id="KW-0677">Repeat</keyword>
<dbReference type="PROSITE" id="PS51450">
    <property type="entry name" value="LRR"/>
    <property type="match status" value="1"/>
</dbReference>
<dbReference type="InterPro" id="IPR050216">
    <property type="entry name" value="LRR_domain-containing"/>
</dbReference>
<evidence type="ECO:0000256" key="6">
    <source>
        <dbReference type="ARBA" id="ARBA00022763"/>
    </source>
</evidence>
<dbReference type="EMBL" id="JASJOS010000005">
    <property type="protein sequence ID" value="MDJ1481432.1"/>
    <property type="molecule type" value="Genomic_DNA"/>
</dbReference>
<evidence type="ECO:0000313" key="12">
    <source>
        <dbReference type="Proteomes" id="UP001241110"/>
    </source>
</evidence>
<comment type="subcellular location">
    <subcellularLocation>
        <location evidence="1">Chromosome</location>
    </subcellularLocation>
</comment>
<feature type="signal peptide" evidence="10">
    <location>
        <begin position="1"/>
        <end position="24"/>
    </location>
</feature>
<dbReference type="GO" id="GO:0006325">
    <property type="term" value="P:chromatin organization"/>
    <property type="evidence" value="ECO:0007669"/>
    <property type="project" value="UniProtKB-KW"/>
</dbReference>
<dbReference type="Gene3D" id="3.80.10.10">
    <property type="entry name" value="Ribonuclease Inhibitor"/>
    <property type="match status" value="1"/>
</dbReference>
<organism evidence="11 12">
    <name type="scientific">Xanthocytophaga flava</name>
    <dbReference type="NCBI Taxonomy" id="3048013"/>
    <lineage>
        <taxon>Bacteria</taxon>
        <taxon>Pseudomonadati</taxon>
        <taxon>Bacteroidota</taxon>
        <taxon>Cytophagia</taxon>
        <taxon>Cytophagales</taxon>
        <taxon>Rhodocytophagaceae</taxon>
        <taxon>Xanthocytophaga</taxon>
    </lineage>
</organism>
<name>A0AAE3QLA1_9BACT</name>
<keyword evidence="6" id="KW-0227">DNA damage</keyword>
<evidence type="ECO:0000313" key="11">
    <source>
        <dbReference type="EMBL" id="MDJ1481432.1"/>
    </source>
</evidence>
<comment type="caution">
    <text evidence="11">The sequence shown here is derived from an EMBL/GenBank/DDBJ whole genome shotgun (WGS) entry which is preliminary data.</text>
</comment>
<proteinExistence type="inferred from homology"/>
<gene>
    <name evidence="11" type="ORF">QNI16_13115</name>
</gene>
<dbReference type="Proteomes" id="UP001241110">
    <property type="component" value="Unassembled WGS sequence"/>
</dbReference>